<feature type="transmembrane region" description="Helical" evidence="12">
    <location>
        <begin position="15"/>
        <end position="39"/>
    </location>
</feature>
<keyword evidence="6 12" id="KW-1003">Cell membrane</keyword>
<name>A0A346NJC4_9ALTE</name>
<keyword evidence="10 12" id="KW-1133">Transmembrane helix</keyword>
<keyword evidence="5 12" id="KW-0813">Transport</keyword>
<organism evidence="13 14">
    <name type="scientific">Salinimonas sediminis</name>
    <dbReference type="NCBI Taxonomy" id="2303538"/>
    <lineage>
        <taxon>Bacteria</taxon>
        <taxon>Pseudomonadati</taxon>
        <taxon>Pseudomonadota</taxon>
        <taxon>Gammaproteobacteria</taxon>
        <taxon>Alteromonadales</taxon>
        <taxon>Alteromonadaceae</taxon>
        <taxon>Alteromonas/Salinimonas group</taxon>
        <taxon>Salinimonas</taxon>
    </lineage>
</organism>
<dbReference type="InterPro" id="IPR052075">
    <property type="entry name" value="Heme_exporter_D"/>
</dbReference>
<dbReference type="AlphaFoldDB" id="A0A346NJC4"/>
<comment type="subcellular location">
    <subcellularLocation>
        <location evidence="2 12">Cell inner membrane</location>
        <topology evidence="2 12">Single-pass membrane protein</topology>
    </subcellularLocation>
</comment>
<dbReference type="OrthoDB" id="9815607at2"/>
<keyword evidence="14" id="KW-1185">Reference proteome</keyword>
<accession>A0A346NJC4</accession>
<evidence type="ECO:0000256" key="9">
    <source>
        <dbReference type="ARBA" id="ARBA00022748"/>
    </source>
</evidence>
<dbReference type="PANTHER" id="PTHR37531">
    <property type="entry name" value="HEME EXPORTER PROTEIN D"/>
    <property type="match status" value="1"/>
</dbReference>
<keyword evidence="7 12" id="KW-0997">Cell inner membrane</keyword>
<evidence type="ECO:0000256" key="2">
    <source>
        <dbReference type="ARBA" id="ARBA00004377"/>
    </source>
</evidence>
<evidence type="ECO:0000313" key="13">
    <source>
        <dbReference type="EMBL" id="AXR05631.1"/>
    </source>
</evidence>
<reference evidence="13 14" key="1">
    <citation type="submission" date="2018-08" db="EMBL/GenBank/DDBJ databases">
        <title>Salinimonas sediminis sp. nov., a piezophilic bacterium isolated from a deep-sea sediment sample from the New Britain Trench.</title>
        <authorList>
            <person name="Cao J."/>
        </authorList>
    </citation>
    <scope>NUCLEOTIDE SEQUENCE [LARGE SCALE GENOMIC DNA]</scope>
    <source>
        <strain evidence="13 14">N102</strain>
    </source>
</reference>
<keyword evidence="8 12" id="KW-0812">Transmembrane</keyword>
<dbReference type="GO" id="GO:0017004">
    <property type="term" value="P:cytochrome complex assembly"/>
    <property type="evidence" value="ECO:0007669"/>
    <property type="project" value="UniProtKB-KW"/>
</dbReference>
<protein>
    <recommendedName>
        <fullName evidence="4 12">Heme exporter protein D</fullName>
    </recommendedName>
</protein>
<evidence type="ECO:0000256" key="10">
    <source>
        <dbReference type="ARBA" id="ARBA00022989"/>
    </source>
</evidence>
<keyword evidence="11 12" id="KW-0472">Membrane</keyword>
<proteinExistence type="inferred from homology"/>
<evidence type="ECO:0000256" key="11">
    <source>
        <dbReference type="ARBA" id="ARBA00023136"/>
    </source>
</evidence>
<sequence>MNFDSFAEFIAMGGYGLYVWLSFGVSFSVMLLLVIAGWYERKILDKEIRQEAYRQQRIQVARTQAAQRKDTV</sequence>
<dbReference type="GO" id="GO:0015886">
    <property type="term" value="P:heme transport"/>
    <property type="evidence" value="ECO:0007669"/>
    <property type="project" value="InterPro"/>
</dbReference>
<dbReference type="RefSeq" id="WP_108567962.1">
    <property type="nucleotide sequence ID" value="NZ_CP031769.1"/>
</dbReference>
<evidence type="ECO:0000256" key="8">
    <source>
        <dbReference type="ARBA" id="ARBA00022692"/>
    </source>
</evidence>
<dbReference type="NCBIfam" id="TIGR03141">
    <property type="entry name" value="cytochro_ccmD"/>
    <property type="match status" value="1"/>
</dbReference>
<evidence type="ECO:0000313" key="14">
    <source>
        <dbReference type="Proteomes" id="UP000262073"/>
    </source>
</evidence>
<dbReference type="Pfam" id="PF04995">
    <property type="entry name" value="CcmD"/>
    <property type="match status" value="1"/>
</dbReference>
<comment type="function">
    <text evidence="1 12">Required for the export of heme to the periplasm for the biogenesis of c-type cytochromes.</text>
</comment>
<dbReference type="GO" id="GO:1903607">
    <property type="term" value="P:cytochrome c biosynthetic process"/>
    <property type="evidence" value="ECO:0007669"/>
    <property type="project" value="TreeGrafter"/>
</dbReference>
<evidence type="ECO:0000256" key="1">
    <source>
        <dbReference type="ARBA" id="ARBA00002442"/>
    </source>
</evidence>
<gene>
    <name evidence="13" type="primary">ccmD</name>
    <name evidence="13" type="ORF">D0Y50_04135</name>
</gene>
<dbReference type="PANTHER" id="PTHR37531:SF1">
    <property type="entry name" value="HEME EXPORTER PROTEIN D"/>
    <property type="match status" value="1"/>
</dbReference>
<evidence type="ECO:0000256" key="7">
    <source>
        <dbReference type="ARBA" id="ARBA00022519"/>
    </source>
</evidence>
<dbReference type="KEGG" id="salm:D0Y50_04135"/>
<dbReference type="GO" id="GO:0005886">
    <property type="term" value="C:plasma membrane"/>
    <property type="evidence" value="ECO:0007669"/>
    <property type="project" value="UniProtKB-SubCell"/>
</dbReference>
<dbReference type="InterPro" id="IPR007078">
    <property type="entry name" value="Haem_export_protD_CcmD"/>
</dbReference>
<dbReference type="Proteomes" id="UP000262073">
    <property type="component" value="Chromosome"/>
</dbReference>
<evidence type="ECO:0000256" key="6">
    <source>
        <dbReference type="ARBA" id="ARBA00022475"/>
    </source>
</evidence>
<comment type="similarity">
    <text evidence="3 12">Belongs to the CcmD/CycX/HelD family.</text>
</comment>
<evidence type="ECO:0000256" key="4">
    <source>
        <dbReference type="ARBA" id="ARBA00016461"/>
    </source>
</evidence>
<keyword evidence="9 12" id="KW-0201">Cytochrome c-type biogenesis</keyword>
<dbReference type="EMBL" id="CP031769">
    <property type="protein sequence ID" value="AXR05631.1"/>
    <property type="molecule type" value="Genomic_DNA"/>
</dbReference>
<evidence type="ECO:0000256" key="12">
    <source>
        <dbReference type="RuleBase" id="RU363101"/>
    </source>
</evidence>
<evidence type="ECO:0000256" key="5">
    <source>
        <dbReference type="ARBA" id="ARBA00022448"/>
    </source>
</evidence>
<evidence type="ECO:0000256" key="3">
    <source>
        <dbReference type="ARBA" id="ARBA00008741"/>
    </source>
</evidence>